<evidence type="ECO:0000313" key="1">
    <source>
        <dbReference type="EMBL" id="CAF2150962.1"/>
    </source>
</evidence>
<evidence type="ECO:0000313" key="3">
    <source>
        <dbReference type="Proteomes" id="UP000663866"/>
    </source>
</evidence>
<comment type="caution">
    <text evidence="2">The sequence shown here is derived from an EMBL/GenBank/DDBJ whole genome shotgun (WGS) entry which is preliminary data.</text>
</comment>
<dbReference type="Proteomes" id="UP000663866">
    <property type="component" value="Unassembled WGS sequence"/>
</dbReference>
<dbReference type="Proteomes" id="UP000663856">
    <property type="component" value="Unassembled WGS sequence"/>
</dbReference>
<sequence>VNVSNVEVKVRKVQVNEANLSKNLNSNKVNSEVRLVETVNLKPLHSTVVACGVSESFKNENIVFAVGIFPDKVVINDNLMIQSSVINSNHKSILMPIINCSNESIQLKKGTIVAHAQKLVYKNNGALAETTCEKLKREVNVNEYKKSE</sequence>
<dbReference type="EMBL" id="CAJNRF010013694">
    <property type="protein sequence ID" value="CAF2150962.1"/>
    <property type="molecule type" value="Genomic_DNA"/>
</dbReference>
<name>A0A820UV11_9BILA</name>
<evidence type="ECO:0000313" key="2">
    <source>
        <dbReference type="EMBL" id="CAF4491165.1"/>
    </source>
</evidence>
<dbReference type="EMBL" id="CAJOBG010051983">
    <property type="protein sequence ID" value="CAF4491165.1"/>
    <property type="molecule type" value="Genomic_DNA"/>
</dbReference>
<keyword evidence="3" id="KW-1185">Reference proteome</keyword>
<proteinExistence type="predicted"/>
<reference evidence="2" key="1">
    <citation type="submission" date="2021-02" db="EMBL/GenBank/DDBJ databases">
        <authorList>
            <person name="Nowell W R."/>
        </authorList>
    </citation>
    <scope>NUCLEOTIDE SEQUENCE</scope>
</reference>
<dbReference type="AlphaFoldDB" id="A0A820UV11"/>
<gene>
    <name evidence="2" type="ORF">OVN521_LOCUS40217</name>
    <name evidence="1" type="ORF">WKI299_LOCUS30273</name>
</gene>
<protein>
    <submittedName>
        <fullName evidence="2">Uncharacterized protein</fullName>
    </submittedName>
</protein>
<organism evidence="2 3">
    <name type="scientific">Rotaria magnacalcarata</name>
    <dbReference type="NCBI Taxonomy" id="392030"/>
    <lineage>
        <taxon>Eukaryota</taxon>
        <taxon>Metazoa</taxon>
        <taxon>Spiralia</taxon>
        <taxon>Gnathifera</taxon>
        <taxon>Rotifera</taxon>
        <taxon>Eurotatoria</taxon>
        <taxon>Bdelloidea</taxon>
        <taxon>Philodinida</taxon>
        <taxon>Philodinidae</taxon>
        <taxon>Rotaria</taxon>
    </lineage>
</organism>
<feature type="non-terminal residue" evidence="2">
    <location>
        <position position="1"/>
    </location>
</feature>
<accession>A0A820UV11</accession>